<accession>A0ACC1IUX1</accession>
<organism evidence="1 2">
    <name type="scientific">Kickxella alabastrina</name>
    <dbReference type="NCBI Taxonomy" id="61397"/>
    <lineage>
        <taxon>Eukaryota</taxon>
        <taxon>Fungi</taxon>
        <taxon>Fungi incertae sedis</taxon>
        <taxon>Zoopagomycota</taxon>
        <taxon>Kickxellomycotina</taxon>
        <taxon>Kickxellomycetes</taxon>
        <taxon>Kickxellales</taxon>
        <taxon>Kickxellaceae</taxon>
        <taxon>Kickxella</taxon>
    </lineage>
</organism>
<evidence type="ECO:0000313" key="1">
    <source>
        <dbReference type="EMBL" id="KAJ1901389.1"/>
    </source>
</evidence>
<dbReference type="Proteomes" id="UP001150581">
    <property type="component" value="Unassembled WGS sequence"/>
</dbReference>
<dbReference type="EMBL" id="JANBPG010000029">
    <property type="protein sequence ID" value="KAJ1901389.1"/>
    <property type="molecule type" value="Genomic_DNA"/>
</dbReference>
<proteinExistence type="predicted"/>
<sequence>MDAQAKVKLVGVRMSTFTRTIRMALEYLQVPYEQMNAPPHSPTALKYNPFGKVPTLVHNELVINETPAIRMYIDHTFAQNTSNSQHPLTPIDDFKSAMNVAMWVSIASDYAFKDLILSLYKKRAALEGENKDEGKIKLELEKPAETARLTLRRLQSVFSRTNGGREGKGFIVGDRISWADLFLYPIFADLCSVPEQNLVEEEAPGLFAWYQSIEKLDIAVNTFDGTVASLRPRVGK</sequence>
<comment type="caution">
    <text evidence="1">The sequence shown here is derived from an EMBL/GenBank/DDBJ whole genome shotgun (WGS) entry which is preliminary data.</text>
</comment>
<evidence type="ECO:0000313" key="2">
    <source>
        <dbReference type="Proteomes" id="UP001150581"/>
    </source>
</evidence>
<protein>
    <submittedName>
        <fullName evidence="1">Uncharacterized protein</fullName>
    </submittedName>
</protein>
<keyword evidence="2" id="KW-1185">Reference proteome</keyword>
<reference evidence="1" key="1">
    <citation type="submission" date="2022-07" db="EMBL/GenBank/DDBJ databases">
        <title>Phylogenomic reconstructions and comparative analyses of Kickxellomycotina fungi.</title>
        <authorList>
            <person name="Reynolds N.K."/>
            <person name="Stajich J.E."/>
            <person name="Barry K."/>
            <person name="Grigoriev I.V."/>
            <person name="Crous P."/>
            <person name="Smith M.E."/>
        </authorList>
    </citation>
    <scope>NUCLEOTIDE SEQUENCE</scope>
    <source>
        <strain evidence="1">Benny 63K</strain>
    </source>
</reference>
<gene>
    <name evidence="1" type="ORF">LPJ66_000804</name>
</gene>
<name>A0ACC1IUX1_9FUNG</name>